<dbReference type="FunFam" id="1.10.510.10:FF:000084">
    <property type="entry name" value="Wall-associated receptor kinase 2"/>
    <property type="match status" value="1"/>
</dbReference>
<feature type="transmembrane region" description="Helical" evidence="18">
    <location>
        <begin position="356"/>
        <end position="381"/>
    </location>
</feature>
<evidence type="ECO:0000256" key="15">
    <source>
        <dbReference type="ARBA" id="ARBA00023180"/>
    </source>
</evidence>
<dbReference type="Proteomes" id="UP001231189">
    <property type="component" value="Unassembled WGS sequence"/>
</dbReference>
<dbReference type="InterPro" id="IPR049883">
    <property type="entry name" value="NOTCH1_EGF-like"/>
</dbReference>
<dbReference type="InterPro" id="IPR025287">
    <property type="entry name" value="WAK_GUB"/>
</dbReference>
<name>A0AAD8RWG1_LOLMU</name>
<dbReference type="InterPro" id="IPR008271">
    <property type="entry name" value="Ser/Thr_kinase_AS"/>
</dbReference>
<accession>A0AAD8RWG1</accession>
<feature type="signal peptide" evidence="19">
    <location>
        <begin position="1"/>
        <end position="22"/>
    </location>
</feature>
<keyword evidence="4" id="KW-0808">Transferase</keyword>
<dbReference type="InterPro" id="IPR017441">
    <property type="entry name" value="Protein_kinase_ATP_BS"/>
</dbReference>
<dbReference type="CDD" id="cd00054">
    <property type="entry name" value="EGF_CA"/>
    <property type="match status" value="1"/>
</dbReference>
<evidence type="ECO:0000256" key="19">
    <source>
        <dbReference type="SAM" id="SignalP"/>
    </source>
</evidence>
<keyword evidence="7" id="KW-0677">Repeat</keyword>
<dbReference type="FunFam" id="3.30.200.20:FF:000043">
    <property type="entry name" value="Wall-associated receptor kinase 2"/>
    <property type="match status" value="1"/>
</dbReference>
<evidence type="ECO:0000256" key="17">
    <source>
        <dbReference type="PROSITE-ProRule" id="PRU10141"/>
    </source>
</evidence>
<evidence type="ECO:0000256" key="4">
    <source>
        <dbReference type="ARBA" id="ARBA00022679"/>
    </source>
</evidence>
<dbReference type="InterPro" id="IPR011009">
    <property type="entry name" value="Kinase-like_dom_sf"/>
</dbReference>
<dbReference type="Gene3D" id="2.10.25.10">
    <property type="entry name" value="Laminin"/>
    <property type="match status" value="2"/>
</dbReference>
<evidence type="ECO:0000256" key="1">
    <source>
        <dbReference type="ARBA" id="ARBA00004479"/>
    </source>
</evidence>
<evidence type="ECO:0000256" key="3">
    <source>
        <dbReference type="ARBA" id="ARBA00022536"/>
    </source>
</evidence>
<keyword evidence="2" id="KW-0723">Serine/threonine-protein kinase</keyword>
<dbReference type="GO" id="GO:0007166">
    <property type="term" value="P:cell surface receptor signaling pathway"/>
    <property type="evidence" value="ECO:0007669"/>
    <property type="project" value="InterPro"/>
</dbReference>
<feature type="disulfide bond" evidence="16">
    <location>
        <begin position="316"/>
        <end position="326"/>
    </location>
</feature>
<dbReference type="SMART" id="SM00179">
    <property type="entry name" value="EGF_CA"/>
    <property type="match status" value="1"/>
</dbReference>
<dbReference type="SMART" id="SM00220">
    <property type="entry name" value="S_TKc"/>
    <property type="match status" value="1"/>
</dbReference>
<organism evidence="22 23">
    <name type="scientific">Lolium multiflorum</name>
    <name type="common">Italian ryegrass</name>
    <name type="synonym">Lolium perenne subsp. multiflorum</name>
    <dbReference type="NCBI Taxonomy" id="4521"/>
    <lineage>
        <taxon>Eukaryota</taxon>
        <taxon>Viridiplantae</taxon>
        <taxon>Streptophyta</taxon>
        <taxon>Embryophyta</taxon>
        <taxon>Tracheophyta</taxon>
        <taxon>Spermatophyta</taxon>
        <taxon>Magnoliopsida</taxon>
        <taxon>Liliopsida</taxon>
        <taxon>Poales</taxon>
        <taxon>Poaceae</taxon>
        <taxon>BOP clade</taxon>
        <taxon>Pooideae</taxon>
        <taxon>Poodae</taxon>
        <taxon>Poeae</taxon>
        <taxon>Poeae Chloroplast Group 2 (Poeae type)</taxon>
        <taxon>Loliodinae</taxon>
        <taxon>Loliinae</taxon>
        <taxon>Lolium</taxon>
    </lineage>
</organism>
<evidence type="ECO:0000256" key="11">
    <source>
        <dbReference type="ARBA" id="ARBA00022989"/>
    </source>
</evidence>
<dbReference type="PROSITE" id="PS00107">
    <property type="entry name" value="PROTEIN_KINASE_ATP"/>
    <property type="match status" value="1"/>
</dbReference>
<keyword evidence="10 17" id="KW-0067">ATP-binding</keyword>
<evidence type="ECO:0000256" key="14">
    <source>
        <dbReference type="ARBA" id="ARBA00023170"/>
    </source>
</evidence>
<dbReference type="GO" id="GO:0005886">
    <property type="term" value="C:plasma membrane"/>
    <property type="evidence" value="ECO:0007669"/>
    <property type="project" value="TreeGrafter"/>
</dbReference>
<evidence type="ECO:0000256" key="6">
    <source>
        <dbReference type="ARBA" id="ARBA00022729"/>
    </source>
</evidence>
<evidence type="ECO:0000259" key="21">
    <source>
        <dbReference type="PROSITE" id="PS50026"/>
    </source>
</evidence>
<dbReference type="PROSITE" id="PS50026">
    <property type="entry name" value="EGF_3"/>
    <property type="match status" value="1"/>
</dbReference>
<dbReference type="Gene3D" id="3.30.200.20">
    <property type="entry name" value="Phosphorylase Kinase, domain 1"/>
    <property type="match status" value="1"/>
</dbReference>
<dbReference type="InterPro" id="IPR001881">
    <property type="entry name" value="EGF-like_Ca-bd_dom"/>
</dbReference>
<dbReference type="Pfam" id="PF07645">
    <property type="entry name" value="EGF_CA"/>
    <property type="match status" value="1"/>
</dbReference>
<keyword evidence="6 19" id="KW-0732">Signal</keyword>
<keyword evidence="3 16" id="KW-0245">EGF-like domain</keyword>
<dbReference type="InterPro" id="IPR000719">
    <property type="entry name" value="Prot_kinase_dom"/>
</dbReference>
<dbReference type="PROSITE" id="PS50011">
    <property type="entry name" value="PROTEIN_KINASE_DOM"/>
    <property type="match status" value="1"/>
</dbReference>
<evidence type="ECO:0000256" key="10">
    <source>
        <dbReference type="ARBA" id="ARBA00022840"/>
    </source>
</evidence>
<evidence type="ECO:0000256" key="8">
    <source>
        <dbReference type="ARBA" id="ARBA00022741"/>
    </source>
</evidence>
<keyword evidence="11 18" id="KW-1133">Transmembrane helix</keyword>
<dbReference type="GO" id="GO:0004674">
    <property type="term" value="F:protein serine/threonine kinase activity"/>
    <property type="evidence" value="ECO:0007669"/>
    <property type="project" value="UniProtKB-KW"/>
</dbReference>
<keyword evidence="15" id="KW-0325">Glycoprotein</keyword>
<evidence type="ECO:0000256" key="16">
    <source>
        <dbReference type="PROSITE-ProRule" id="PRU00076"/>
    </source>
</evidence>
<dbReference type="InterPro" id="IPR000742">
    <property type="entry name" value="EGF"/>
</dbReference>
<reference evidence="22" key="1">
    <citation type="submission" date="2023-07" db="EMBL/GenBank/DDBJ databases">
        <title>A chromosome-level genome assembly of Lolium multiflorum.</title>
        <authorList>
            <person name="Chen Y."/>
            <person name="Copetti D."/>
            <person name="Kolliker R."/>
            <person name="Studer B."/>
        </authorList>
    </citation>
    <scope>NUCLEOTIDE SEQUENCE</scope>
    <source>
        <strain evidence="22">02402/16</strain>
        <tissue evidence="22">Leaf</tissue>
    </source>
</reference>
<evidence type="ECO:0000256" key="2">
    <source>
        <dbReference type="ARBA" id="ARBA00022527"/>
    </source>
</evidence>
<dbReference type="GO" id="GO:0005524">
    <property type="term" value="F:ATP binding"/>
    <property type="evidence" value="ECO:0007669"/>
    <property type="project" value="UniProtKB-UniRule"/>
</dbReference>
<keyword evidence="23" id="KW-1185">Reference proteome</keyword>
<dbReference type="GO" id="GO:0005509">
    <property type="term" value="F:calcium ion binding"/>
    <property type="evidence" value="ECO:0007669"/>
    <property type="project" value="InterPro"/>
</dbReference>
<keyword evidence="5 18" id="KW-0812">Transmembrane</keyword>
<evidence type="ECO:0000256" key="18">
    <source>
        <dbReference type="SAM" id="Phobius"/>
    </source>
</evidence>
<dbReference type="SUPFAM" id="SSF57184">
    <property type="entry name" value="Growth factor receptor domain"/>
    <property type="match status" value="1"/>
</dbReference>
<feature type="domain" description="EGF-like" evidence="21">
    <location>
        <begin position="312"/>
        <end position="352"/>
    </location>
</feature>
<comment type="subcellular location">
    <subcellularLocation>
        <location evidence="1">Membrane</location>
        <topology evidence="1">Single-pass type I membrane protein</topology>
    </subcellularLocation>
</comment>
<evidence type="ECO:0000256" key="7">
    <source>
        <dbReference type="ARBA" id="ARBA00022737"/>
    </source>
</evidence>
<dbReference type="GO" id="GO:0030247">
    <property type="term" value="F:polysaccharide binding"/>
    <property type="evidence" value="ECO:0007669"/>
    <property type="project" value="InterPro"/>
</dbReference>
<dbReference type="InterPro" id="IPR018097">
    <property type="entry name" value="EGF_Ca-bd_CS"/>
</dbReference>
<dbReference type="Gene3D" id="1.10.510.10">
    <property type="entry name" value="Transferase(Phosphotransferase) domain 1"/>
    <property type="match status" value="1"/>
</dbReference>
<dbReference type="EMBL" id="JAUUTY010000005">
    <property type="protein sequence ID" value="KAK1631992.1"/>
    <property type="molecule type" value="Genomic_DNA"/>
</dbReference>
<dbReference type="AlphaFoldDB" id="A0AAD8RWG1"/>
<dbReference type="InterPro" id="IPR001245">
    <property type="entry name" value="Ser-Thr/Tyr_kinase_cat_dom"/>
</dbReference>
<keyword evidence="14" id="KW-0675">Receptor</keyword>
<dbReference type="PANTHER" id="PTHR27005">
    <property type="entry name" value="WALL-ASSOCIATED RECEPTOR KINASE-LIKE 21"/>
    <property type="match status" value="1"/>
</dbReference>
<proteinExistence type="predicted"/>
<dbReference type="FunFam" id="2.10.25.10:FF:000009">
    <property type="entry name" value="Low-density lipoprotein receptor isoform 1"/>
    <property type="match status" value="1"/>
</dbReference>
<dbReference type="PROSITE" id="PS00108">
    <property type="entry name" value="PROTEIN_KINASE_ST"/>
    <property type="match status" value="1"/>
</dbReference>
<keyword evidence="12 18" id="KW-0472">Membrane</keyword>
<evidence type="ECO:0000259" key="20">
    <source>
        <dbReference type="PROSITE" id="PS50011"/>
    </source>
</evidence>
<dbReference type="SUPFAM" id="SSF56112">
    <property type="entry name" value="Protein kinase-like (PK-like)"/>
    <property type="match status" value="1"/>
</dbReference>
<evidence type="ECO:0000256" key="12">
    <source>
        <dbReference type="ARBA" id="ARBA00023136"/>
    </source>
</evidence>
<dbReference type="CDD" id="cd14066">
    <property type="entry name" value="STKc_IRAK"/>
    <property type="match status" value="1"/>
</dbReference>
<dbReference type="InterPro" id="IPR045274">
    <property type="entry name" value="WAK-like"/>
</dbReference>
<evidence type="ECO:0000256" key="9">
    <source>
        <dbReference type="ARBA" id="ARBA00022777"/>
    </source>
</evidence>
<keyword evidence="8 17" id="KW-0547">Nucleotide-binding</keyword>
<evidence type="ECO:0000256" key="5">
    <source>
        <dbReference type="ARBA" id="ARBA00022692"/>
    </source>
</evidence>
<feature type="chain" id="PRO_5042225719" description="Protein kinase domain-containing protein" evidence="19">
    <location>
        <begin position="23"/>
        <end position="751"/>
    </location>
</feature>
<dbReference type="PROSITE" id="PS01187">
    <property type="entry name" value="EGF_CA"/>
    <property type="match status" value="1"/>
</dbReference>
<keyword evidence="13 16" id="KW-1015">Disulfide bond</keyword>
<keyword evidence="9" id="KW-0418">Kinase</keyword>
<dbReference type="InterPro" id="IPR000152">
    <property type="entry name" value="EGF-type_Asp/Asn_hydroxyl_site"/>
</dbReference>
<evidence type="ECO:0000256" key="13">
    <source>
        <dbReference type="ARBA" id="ARBA00023157"/>
    </source>
</evidence>
<evidence type="ECO:0008006" key="24">
    <source>
        <dbReference type="Google" id="ProtNLM"/>
    </source>
</evidence>
<comment type="caution">
    <text evidence="22">The sequence shown here is derived from an EMBL/GenBank/DDBJ whole genome shotgun (WGS) entry which is preliminary data.</text>
</comment>
<sequence length="751" mass="80811">MMIPATPLAAVLLLLLCFSASAQVTRGASRPPPGCPTSCGGVSVPYPFDIGDGCHWPGFNLTCDRTRGRLLIGTLEVVEISLANSTVRVKDSAGAVNITYHGTPDGNGTWGGLTGAGPFVVSETRNQFVVTGCNVQATLLGDTGNVIAGCSAFCAINDRWEQGAGTSSPAAVAACSGIGCCETPIPIGRPSYGVEFKWLDPNHEKDHELPNAVRVAERGWFQGASAALLNNSLADSSPRTPVSVVLEWAVDSAPLAPPALATTGCPQDAARSACRSSLSSCRNVTGNYRSGYVCQCQDGYQGNPYVAGGCQDIDECALPGLCSGECTNTPGGYTCRCPRGARGNPRIKDGCIKSSLGLSVGIGIGSGAGLLLLVLGAIFVTRKIKHQRAKMLKQKFFKQNRGHLLEQLVSQKADIAERMIIPLVELEKATNNFDKAREIGGGGHGTVYKGIMSDDLHVVAIKKSKVAVQREIDEFINEVAILSQINHRNVVKLFGCCLETEVPLLVYEFIPNGTLYHHLHVEEPQPSLPWMDRLRIATETARAIAYLHSAVSVPIVHRDIKSQNILLDSTLVAKVSDFGASRCIPVDQTGEATAIQGTFGYLDPVYYYTGRLTEKSDVYSFGVLLMELLTRKKPCSYRSSDEESLVSYFTTLLAAGDLARVLDPQVVEEGGKDVEEVAMLAAACVRMEGDHRPTMRQVEMTLESLHVPHGNIVACHMDAPNYSVIKGANREEVSRQYSLEEEYLLSSRYPR</sequence>
<protein>
    <recommendedName>
        <fullName evidence="24">Protein kinase domain-containing protein</fullName>
    </recommendedName>
</protein>
<comment type="caution">
    <text evidence="16">Lacks conserved residue(s) required for the propagation of feature annotation.</text>
</comment>
<feature type="domain" description="Protein kinase" evidence="20">
    <location>
        <begin position="433"/>
        <end position="712"/>
    </location>
</feature>
<dbReference type="SMART" id="SM00181">
    <property type="entry name" value="EGF"/>
    <property type="match status" value="2"/>
</dbReference>
<evidence type="ECO:0000313" key="22">
    <source>
        <dbReference type="EMBL" id="KAK1631992.1"/>
    </source>
</evidence>
<evidence type="ECO:0000313" key="23">
    <source>
        <dbReference type="Proteomes" id="UP001231189"/>
    </source>
</evidence>
<dbReference type="PROSITE" id="PS00010">
    <property type="entry name" value="ASX_HYDROXYL"/>
    <property type="match status" value="1"/>
</dbReference>
<dbReference type="Pfam" id="PF13947">
    <property type="entry name" value="GUB_WAK_bind"/>
    <property type="match status" value="1"/>
</dbReference>
<dbReference type="Pfam" id="PF07714">
    <property type="entry name" value="PK_Tyr_Ser-Thr"/>
    <property type="match status" value="1"/>
</dbReference>
<gene>
    <name evidence="22" type="ORF">QYE76_006307</name>
</gene>
<feature type="binding site" evidence="17">
    <location>
        <position position="463"/>
    </location>
    <ligand>
        <name>ATP</name>
        <dbReference type="ChEBI" id="CHEBI:30616"/>
    </ligand>
</feature>
<dbReference type="InterPro" id="IPR009030">
    <property type="entry name" value="Growth_fac_rcpt_cys_sf"/>
</dbReference>
<dbReference type="PANTHER" id="PTHR27005:SF209">
    <property type="entry name" value="OS09G0561500 PROTEIN"/>
    <property type="match status" value="1"/>
</dbReference>